<dbReference type="OMA" id="IEMDTHL"/>
<keyword evidence="4" id="KW-1185">Reference proteome</keyword>
<name>A0A8S1Q1E9_PARPR</name>
<dbReference type="PANTHER" id="PTHR19919">
    <property type="entry name" value="WD REPEAT CONTAINING PROTEIN"/>
    <property type="match status" value="1"/>
</dbReference>
<proteinExistence type="predicted"/>
<dbReference type="EMBL" id="CAJJDM010000143">
    <property type="protein sequence ID" value="CAD8109075.1"/>
    <property type="molecule type" value="Genomic_DNA"/>
</dbReference>
<reference evidence="3" key="1">
    <citation type="submission" date="2021-01" db="EMBL/GenBank/DDBJ databases">
        <authorList>
            <consortium name="Genoscope - CEA"/>
            <person name="William W."/>
        </authorList>
    </citation>
    <scope>NUCLEOTIDE SEQUENCE</scope>
</reference>
<sequence length="297" mass="34343">MKYIINSYMFIHTKELYGCSLKQQEQETLIALTTFGEGTQELLVLSNKEDDLQKKSQINLDSKFVIQIMLLNELIVVAGESFQIFKYSNTKIDHLVDLQSNEVISCFDNVNNQKIISGSINSILTIWDINTQKPLSQTQVFQNQEIYDLSLSADGNVGSLITNKNGLFRFDVRLNQIFPFQTRQSLKYSKINYNKFDNSYVMAIDQENGIIDLYDTRQIQQTCQRIRCQDIISNADWLINSLIISACQEGNVEIIEMDTHLKKYQIHKEYTIDNMQIYDNIVGLISANHFGLIYLKK</sequence>
<evidence type="ECO:0000256" key="2">
    <source>
        <dbReference type="ARBA" id="ARBA00022737"/>
    </source>
</evidence>
<protein>
    <submittedName>
        <fullName evidence="3">Uncharacterized protein</fullName>
    </submittedName>
</protein>
<gene>
    <name evidence="3" type="ORF">PPRIM_AZ9-3.1.T1390073</name>
</gene>
<comment type="caution">
    <text evidence="3">The sequence shown here is derived from an EMBL/GenBank/DDBJ whole genome shotgun (WGS) entry which is preliminary data.</text>
</comment>
<evidence type="ECO:0000256" key="1">
    <source>
        <dbReference type="ARBA" id="ARBA00022574"/>
    </source>
</evidence>
<organism evidence="3 4">
    <name type="scientific">Paramecium primaurelia</name>
    <dbReference type="NCBI Taxonomy" id="5886"/>
    <lineage>
        <taxon>Eukaryota</taxon>
        <taxon>Sar</taxon>
        <taxon>Alveolata</taxon>
        <taxon>Ciliophora</taxon>
        <taxon>Intramacronucleata</taxon>
        <taxon>Oligohymenophorea</taxon>
        <taxon>Peniculida</taxon>
        <taxon>Parameciidae</taxon>
        <taxon>Paramecium</taxon>
    </lineage>
</organism>
<dbReference type="AlphaFoldDB" id="A0A8S1Q1E9"/>
<evidence type="ECO:0000313" key="4">
    <source>
        <dbReference type="Proteomes" id="UP000688137"/>
    </source>
</evidence>
<keyword evidence="1" id="KW-0853">WD repeat</keyword>
<dbReference type="InterPro" id="IPR045159">
    <property type="entry name" value="DCAF7-like"/>
</dbReference>
<accession>A0A8S1Q1E9</accession>
<evidence type="ECO:0000313" key="3">
    <source>
        <dbReference type="EMBL" id="CAD8109075.1"/>
    </source>
</evidence>
<keyword evidence="2" id="KW-0677">Repeat</keyword>
<dbReference type="Proteomes" id="UP000688137">
    <property type="component" value="Unassembled WGS sequence"/>
</dbReference>